<evidence type="ECO:0000256" key="7">
    <source>
        <dbReference type="SAM" id="Phobius"/>
    </source>
</evidence>
<name>A0A8W8IH54_MAGGI</name>
<keyword evidence="7" id="KW-1133">Transmembrane helix</keyword>
<proteinExistence type="predicted"/>
<evidence type="ECO:0000256" key="5">
    <source>
        <dbReference type="ARBA" id="ARBA00023136"/>
    </source>
</evidence>
<organism evidence="10 11">
    <name type="scientific">Magallana gigas</name>
    <name type="common">Pacific oyster</name>
    <name type="synonym">Crassostrea gigas</name>
    <dbReference type="NCBI Taxonomy" id="29159"/>
    <lineage>
        <taxon>Eukaryota</taxon>
        <taxon>Metazoa</taxon>
        <taxon>Spiralia</taxon>
        <taxon>Lophotrochozoa</taxon>
        <taxon>Mollusca</taxon>
        <taxon>Bivalvia</taxon>
        <taxon>Autobranchia</taxon>
        <taxon>Pteriomorphia</taxon>
        <taxon>Ostreida</taxon>
        <taxon>Ostreoidea</taxon>
        <taxon>Ostreidae</taxon>
        <taxon>Magallana</taxon>
    </lineage>
</organism>
<dbReference type="GO" id="GO:0016020">
    <property type="term" value="C:membrane"/>
    <property type="evidence" value="ECO:0007669"/>
    <property type="project" value="UniProtKB-SubCell"/>
</dbReference>
<evidence type="ECO:0000256" key="2">
    <source>
        <dbReference type="ARBA" id="ARBA00004613"/>
    </source>
</evidence>
<accession>A0A8W8IH54</accession>
<evidence type="ECO:0000256" key="6">
    <source>
        <dbReference type="ARBA" id="ARBA00023157"/>
    </source>
</evidence>
<dbReference type="AlphaFoldDB" id="A0A8W8IH54"/>
<dbReference type="InterPro" id="IPR020864">
    <property type="entry name" value="MACPF"/>
</dbReference>
<evidence type="ECO:0000259" key="9">
    <source>
        <dbReference type="PROSITE" id="PS51412"/>
    </source>
</evidence>
<dbReference type="GO" id="GO:0005576">
    <property type="term" value="C:extracellular region"/>
    <property type="evidence" value="ECO:0007669"/>
    <property type="project" value="UniProtKB-SubCell"/>
</dbReference>
<dbReference type="GO" id="GO:0031640">
    <property type="term" value="P:killing of cells of another organism"/>
    <property type="evidence" value="ECO:0007669"/>
    <property type="project" value="UniProtKB-KW"/>
</dbReference>
<feature type="signal peptide" evidence="8">
    <location>
        <begin position="1"/>
        <end position="22"/>
    </location>
</feature>
<evidence type="ECO:0000256" key="3">
    <source>
        <dbReference type="ARBA" id="ARBA00022525"/>
    </source>
</evidence>
<dbReference type="InterPro" id="IPR020863">
    <property type="entry name" value="MACPF_CS"/>
</dbReference>
<evidence type="ECO:0000313" key="10">
    <source>
        <dbReference type="EnsemblMetazoa" id="G14275.3:cds"/>
    </source>
</evidence>
<feature type="domain" description="MACPF" evidence="9">
    <location>
        <begin position="85"/>
        <end position="427"/>
    </location>
</feature>
<sequence length="1129" mass="125349">MHGLKGVLSVLIFLGLCIPVDLQLVNTSLASLTVDELLNGFRVQQLQLSTTMMNASYHSRLPEKLAAAEAREADERGAKATRAYYEAQTPFIATTSRYNLGYIGRGYDLFKGNPLSDDGVVDQGFRLPIMDLPYTYKFTADGNYRIPDNVDVISESSAKFGSSLHTVQSESDYKSMLSVDASVNGHGSGWGVSASFSASASYQKNTQEIQKGEKTTLSVVSRAVVYRARMSKTSKSSKVNDYFEKAVTLLPMDDCESGPLQEMYISLIREFGTHYTTEVVMGAKAVQQLTFLKSDLSKLESEGISAKVAAEASFSGFGASGGGGFSVGAKSKEEALNQVKNTNKEQYEYYIGGNPPSGNISSGNTESLREWARSADEKPVPIQYKMSSIESLLKPGYFKHLTYGLFERRRCLRSALYAYCKQTSSPALCSPPDEASFSSRRKRQADNLPVDGIKFGDFISLSNVQSNQYLSLSDSTGYMQGIVTKPLVPVNTFSDYGGLFQIKSNDDDTTTVGTPLTYGQVFKLVTVEGENLLTGNTFIDDVNDAPINKLQDVFSGKDSQKYSSSSDLSSLSIFLRSDKSRPYLISLKLQCNGNKNYSVQVNLEGSEGIIDFKIKHACGTVTAWYHSAFTDKSIGKLEWSHFMSSDGTASIKGIQIRTGERGYILRYRQENLKLSKQVEKLQMDPDNEGSKTAKVDIYPTQFAFLSKNHPLGSRVRRRDVVFVEVVSAIERKLFWGKPASHLLSHKDGRVTITEKTPAPHKPLSAQNCSDIISPGNEILSEVTITDNKYFVSFSVDVMIRSATFKTTKSVESNNLKVEYISRNSSHFQRLQNYIREPNSGLTQRIDLKFSMDMYISALKISGNEDFAINNASVLIYGCPAALFEDKPLNTKSEEWNLKLIENELQTYPYLSVTTTQYNVSNFDRIFEELERPFSVDNYRKVVPFEGMERGSCMVHGDYIQTYLMTTDEIDGLKFENTRVVSSADSVTIITSVRAMNKIMYDQNMPALDSILRMAVQQFPCNEGRTAMLAYRQSFEEKLGVSSVSIAVIAVLGSGLVCGTVLVIFVIVRLRKVYKVSGEKEVHTSADEKVFADEDAYKSSATLYSNDAFDDSTDRSATFSGFPTKHRRLT</sequence>
<keyword evidence="3" id="KW-0964">Secreted</keyword>
<evidence type="ECO:0000256" key="8">
    <source>
        <dbReference type="SAM" id="SignalP"/>
    </source>
</evidence>
<dbReference type="PANTHER" id="PTHR45742">
    <property type="entry name" value="COMPLEMENT COMPONENT C6"/>
    <property type="match status" value="1"/>
</dbReference>
<dbReference type="Proteomes" id="UP000005408">
    <property type="component" value="Unassembled WGS sequence"/>
</dbReference>
<keyword evidence="8" id="KW-0732">Signal</keyword>
<dbReference type="PROSITE" id="PS51412">
    <property type="entry name" value="MACPF_2"/>
    <property type="match status" value="1"/>
</dbReference>
<keyword evidence="11" id="KW-1185">Reference proteome</keyword>
<protein>
    <recommendedName>
        <fullName evidence="9">MACPF domain-containing protein</fullName>
    </recommendedName>
</protein>
<dbReference type="PROSITE" id="PS00279">
    <property type="entry name" value="MACPF_1"/>
    <property type="match status" value="1"/>
</dbReference>
<dbReference type="SMART" id="SM00457">
    <property type="entry name" value="MACPF"/>
    <property type="match status" value="1"/>
</dbReference>
<feature type="transmembrane region" description="Helical" evidence="7">
    <location>
        <begin position="1043"/>
        <end position="1067"/>
    </location>
</feature>
<evidence type="ECO:0000256" key="4">
    <source>
        <dbReference type="ARBA" id="ARBA00022852"/>
    </source>
</evidence>
<evidence type="ECO:0000256" key="1">
    <source>
        <dbReference type="ARBA" id="ARBA00004370"/>
    </source>
</evidence>
<dbReference type="OrthoDB" id="1366754at2759"/>
<evidence type="ECO:0000313" key="11">
    <source>
        <dbReference type="Proteomes" id="UP000005408"/>
    </source>
</evidence>
<keyword evidence="4" id="KW-0204">Cytolysis</keyword>
<dbReference type="Pfam" id="PF01823">
    <property type="entry name" value="MACPF"/>
    <property type="match status" value="1"/>
</dbReference>
<feature type="chain" id="PRO_5036446377" description="MACPF domain-containing protein" evidence="8">
    <location>
        <begin position="23"/>
        <end position="1129"/>
    </location>
</feature>
<dbReference type="EnsemblMetazoa" id="G14275.3">
    <property type="protein sequence ID" value="G14275.3:cds"/>
    <property type="gene ID" value="G14275"/>
</dbReference>
<keyword evidence="6" id="KW-1015">Disulfide bond</keyword>
<keyword evidence="7" id="KW-0812">Transmembrane</keyword>
<keyword evidence="5 7" id="KW-0472">Membrane</keyword>
<dbReference type="PANTHER" id="PTHR45742:SF8">
    <property type="entry name" value="FLOCCULATION PROTEIN FLO11"/>
    <property type="match status" value="1"/>
</dbReference>
<comment type="subcellular location">
    <subcellularLocation>
        <location evidence="1">Membrane</location>
    </subcellularLocation>
    <subcellularLocation>
        <location evidence="2">Secreted</location>
    </subcellularLocation>
</comment>
<reference evidence="10" key="1">
    <citation type="submission" date="2022-08" db="UniProtKB">
        <authorList>
            <consortium name="EnsemblMetazoa"/>
        </authorList>
    </citation>
    <scope>IDENTIFICATION</scope>
    <source>
        <strain evidence="10">05x7-T-G4-1.051#20</strain>
    </source>
</reference>